<feature type="region of interest" description="Disordered" evidence="8">
    <location>
        <begin position="24"/>
        <end position="61"/>
    </location>
</feature>
<evidence type="ECO:0000256" key="5">
    <source>
        <dbReference type="ARBA" id="ARBA00022825"/>
    </source>
</evidence>
<dbReference type="GO" id="GO:0004252">
    <property type="term" value="F:serine-type endopeptidase activity"/>
    <property type="evidence" value="ECO:0007669"/>
    <property type="project" value="InterPro"/>
</dbReference>
<feature type="compositionally biased region" description="Low complexity" evidence="8">
    <location>
        <begin position="461"/>
        <end position="497"/>
    </location>
</feature>
<sequence>MFNAIRFYVTKMIFLSLKTFNRRGGAHGTAPGHPRCRGGGEGRPGQERARVPPGPAARDSPAAVAMRSGLPTLLAVASLHTWTALALRVLDHRLFGATRTIKLKPCQNRATGQEGTCMFAWDCFSAGGTHLTYCTDSFYTGSCCKLPAGVVVQPHDPPSEPTNSIDSMPYGGDDDYKKKTKRPPPSTTKSAVQSTTPTPQATDAVTSPSHKPLPTTSESTTFIGLSTFTPGLITWRPHETTVSLSPNEPSTTVPNIDYPSTGATKTTTSYPDTTTPTRKPTRPAITTTRIPVVASTFLAADVTEESASGTTTENETGSPTDRPTETTSERTTGESTTTKHVDSKPTEASGSSTLTDADGASTTGSTTQRPPSSVPSHTWIVNEQDTTMAIPQSVPTEHTWLVVDEADHGGQQTTTPTPSELTSQTPSTLPTTDWATVTEMVTSISWVDMTELSTQKEQVETPSSSPLPLSTTPQKTLEGNGSTSPTTTVGTTIGAETDTTRPGTEESLQPLVITTEGLTSTDYASTTLQQTTSTRPQTTVVQLQTTGAQQTTDSQKQTTGVQEQATSTQQQTASTTLGTSELGASTLELPAATTSQQKTVPTTLAPQTRPMTTTVRTTTVPTTTTARTTWKYTTVPSYTVSEDSTTRTQEPTTRKPATLPTTTATTPPKATTTTAVPTTTRIPISLRQFKRNTFLHKCGAALVNEYWAISAAHCVHNVSPNDILLRLGEYDLKSDREELPHLERRVQIVATHPRFDASTFEYDLALLRLYEAVPFQDNVMPVCVPDTNDSFVGRTAVVTGWGRLYEDGPLPSVMQKVSVPIITNKECESMYRKAGFIEDIPNIFICAGLAKGGKDSCEGDSGGPLVLKDPKTGQWSLIGIISWGIGCALPNQPGVYTRITHFADWIRQIIVF</sequence>
<feature type="region of interest" description="Disordered" evidence="8">
    <location>
        <begin position="241"/>
        <end position="286"/>
    </location>
</feature>
<dbReference type="Gene3D" id="2.40.10.10">
    <property type="entry name" value="Trypsin-like serine proteases"/>
    <property type="match status" value="1"/>
</dbReference>
<evidence type="ECO:0000256" key="8">
    <source>
        <dbReference type="SAM" id="MobiDB-lite"/>
    </source>
</evidence>
<feature type="region of interest" description="Disordered" evidence="8">
    <location>
        <begin position="155"/>
        <end position="222"/>
    </location>
</feature>
<dbReference type="InterPro" id="IPR001254">
    <property type="entry name" value="Trypsin_dom"/>
</dbReference>
<keyword evidence="4 7" id="KW-0378">Hydrolase</keyword>
<evidence type="ECO:0000313" key="11">
    <source>
        <dbReference type="Proteomes" id="UP000821853"/>
    </source>
</evidence>
<dbReference type="OMA" id="CCKIDEE"/>
<dbReference type="PROSITE" id="PS00134">
    <property type="entry name" value="TRYPSIN_HIS"/>
    <property type="match status" value="1"/>
</dbReference>
<dbReference type="PROSITE" id="PS00135">
    <property type="entry name" value="TRYPSIN_SER"/>
    <property type="match status" value="1"/>
</dbReference>
<keyword evidence="2" id="KW-0964">Secreted</keyword>
<dbReference type="InterPro" id="IPR050127">
    <property type="entry name" value="Serine_Proteases_S1"/>
</dbReference>
<dbReference type="SMART" id="SM00020">
    <property type="entry name" value="Tryp_SPc"/>
    <property type="match status" value="1"/>
</dbReference>
<dbReference type="CDD" id="cd00190">
    <property type="entry name" value="Tryp_SPc"/>
    <property type="match status" value="1"/>
</dbReference>
<dbReference type="AlphaFoldDB" id="A0A9J6G1E0"/>
<keyword evidence="5 7" id="KW-0720">Serine protease</keyword>
<evidence type="ECO:0000256" key="1">
    <source>
        <dbReference type="ARBA" id="ARBA00004613"/>
    </source>
</evidence>
<feature type="region of interest" description="Disordered" evidence="8">
    <location>
        <begin position="544"/>
        <end position="576"/>
    </location>
</feature>
<keyword evidence="6" id="KW-1015">Disulfide bond</keyword>
<dbReference type="InterPro" id="IPR018114">
    <property type="entry name" value="TRYPSIN_HIS"/>
</dbReference>
<dbReference type="EMBL" id="JABSTR010000004">
    <property type="protein sequence ID" value="KAH9368867.1"/>
    <property type="molecule type" value="Genomic_DNA"/>
</dbReference>
<evidence type="ECO:0000256" key="4">
    <source>
        <dbReference type="ARBA" id="ARBA00022801"/>
    </source>
</evidence>
<feature type="compositionally biased region" description="Polar residues" evidence="8">
    <location>
        <begin position="544"/>
        <end position="561"/>
    </location>
</feature>
<organism evidence="10 11">
    <name type="scientific">Haemaphysalis longicornis</name>
    <name type="common">Bush tick</name>
    <dbReference type="NCBI Taxonomy" id="44386"/>
    <lineage>
        <taxon>Eukaryota</taxon>
        <taxon>Metazoa</taxon>
        <taxon>Ecdysozoa</taxon>
        <taxon>Arthropoda</taxon>
        <taxon>Chelicerata</taxon>
        <taxon>Arachnida</taxon>
        <taxon>Acari</taxon>
        <taxon>Parasitiformes</taxon>
        <taxon>Ixodida</taxon>
        <taxon>Ixodoidea</taxon>
        <taxon>Ixodidae</taxon>
        <taxon>Haemaphysalinae</taxon>
        <taxon>Haemaphysalis</taxon>
    </lineage>
</organism>
<comment type="caution">
    <text evidence="10">The sequence shown here is derived from an EMBL/GenBank/DDBJ whole genome shotgun (WGS) entry which is preliminary data.</text>
</comment>
<evidence type="ECO:0000256" key="6">
    <source>
        <dbReference type="ARBA" id="ARBA00023157"/>
    </source>
</evidence>
<dbReference type="InterPro" id="IPR033116">
    <property type="entry name" value="TRYPSIN_SER"/>
</dbReference>
<name>A0A9J6G1E0_HAELO</name>
<dbReference type="FunFam" id="2.40.10.10:FF:000006">
    <property type="entry name" value="Serine proteinase stubble"/>
    <property type="match status" value="1"/>
</dbReference>
<dbReference type="GO" id="GO:0005615">
    <property type="term" value="C:extracellular space"/>
    <property type="evidence" value="ECO:0007669"/>
    <property type="project" value="TreeGrafter"/>
</dbReference>
<feature type="compositionally biased region" description="Basic and acidic residues" evidence="8">
    <location>
        <begin position="38"/>
        <end position="50"/>
    </location>
</feature>
<feature type="compositionally biased region" description="Polar residues" evidence="8">
    <location>
        <begin position="641"/>
        <end position="650"/>
    </location>
</feature>
<dbReference type="GO" id="GO:0006508">
    <property type="term" value="P:proteolysis"/>
    <property type="evidence" value="ECO:0007669"/>
    <property type="project" value="UniProtKB-KW"/>
</dbReference>
<dbReference type="SUPFAM" id="SSF50494">
    <property type="entry name" value="Trypsin-like serine proteases"/>
    <property type="match status" value="1"/>
</dbReference>
<dbReference type="InterPro" id="IPR043504">
    <property type="entry name" value="Peptidase_S1_PA_chymotrypsin"/>
</dbReference>
<proteinExistence type="predicted"/>
<dbReference type="Proteomes" id="UP000821853">
    <property type="component" value="Chromosome 2"/>
</dbReference>
<dbReference type="PANTHER" id="PTHR24264:SF65">
    <property type="entry name" value="SRCR DOMAIN-CONTAINING PROTEIN"/>
    <property type="match status" value="1"/>
</dbReference>
<comment type="subcellular location">
    <subcellularLocation>
        <location evidence="1">Secreted</location>
    </subcellularLocation>
</comment>
<feature type="region of interest" description="Disordered" evidence="8">
    <location>
        <begin position="302"/>
        <end position="377"/>
    </location>
</feature>
<evidence type="ECO:0000256" key="3">
    <source>
        <dbReference type="ARBA" id="ARBA00022670"/>
    </source>
</evidence>
<dbReference type="InterPro" id="IPR001314">
    <property type="entry name" value="Peptidase_S1A"/>
</dbReference>
<feature type="compositionally biased region" description="Polar residues" evidence="8">
    <location>
        <begin position="191"/>
        <end position="222"/>
    </location>
</feature>
<dbReference type="PANTHER" id="PTHR24264">
    <property type="entry name" value="TRYPSIN-RELATED"/>
    <property type="match status" value="1"/>
</dbReference>
<feature type="compositionally biased region" description="Low complexity" evidence="8">
    <location>
        <begin position="411"/>
        <end position="430"/>
    </location>
</feature>
<dbReference type="Pfam" id="PF00089">
    <property type="entry name" value="Trypsin"/>
    <property type="match status" value="1"/>
</dbReference>
<feature type="compositionally biased region" description="Basic and acidic residues" evidence="8">
    <location>
        <begin position="322"/>
        <end position="345"/>
    </location>
</feature>
<feature type="compositionally biased region" description="Polar residues" evidence="8">
    <location>
        <begin position="241"/>
        <end position="254"/>
    </location>
</feature>
<keyword evidence="11" id="KW-1185">Reference proteome</keyword>
<accession>A0A9J6G1E0</accession>
<keyword evidence="3 7" id="KW-0645">Protease</keyword>
<feature type="region of interest" description="Disordered" evidence="8">
    <location>
        <begin position="641"/>
        <end position="676"/>
    </location>
</feature>
<feature type="compositionally biased region" description="Low complexity" evidence="8">
    <location>
        <begin position="654"/>
        <end position="676"/>
    </location>
</feature>
<evidence type="ECO:0000259" key="9">
    <source>
        <dbReference type="PROSITE" id="PS50240"/>
    </source>
</evidence>
<feature type="compositionally biased region" description="Polar residues" evidence="8">
    <location>
        <begin position="346"/>
        <end position="377"/>
    </location>
</feature>
<gene>
    <name evidence="10" type="ORF">HPB48_004366</name>
</gene>
<feature type="compositionally biased region" description="Polar residues" evidence="8">
    <location>
        <begin position="305"/>
        <end position="317"/>
    </location>
</feature>
<feature type="domain" description="Peptidase S1" evidence="9">
    <location>
        <begin position="696"/>
        <end position="911"/>
    </location>
</feature>
<evidence type="ECO:0000256" key="7">
    <source>
        <dbReference type="RuleBase" id="RU363034"/>
    </source>
</evidence>
<dbReference type="PROSITE" id="PS50240">
    <property type="entry name" value="TRYPSIN_DOM"/>
    <property type="match status" value="1"/>
</dbReference>
<protein>
    <recommendedName>
        <fullName evidence="9">Peptidase S1 domain-containing protein</fullName>
    </recommendedName>
</protein>
<feature type="region of interest" description="Disordered" evidence="8">
    <location>
        <begin position="454"/>
        <end position="517"/>
    </location>
</feature>
<dbReference type="VEuPathDB" id="VectorBase:HLOH_050162"/>
<dbReference type="InterPro" id="IPR009003">
    <property type="entry name" value="Peptidase_S1_PA"/>
</dbReference>
<dbReference type="PRINTS" id="PR00722">
    <property type="entry name" value="CHYMOTRYPSIN"/>
</dbReference>
<feature type="region of interest" description="Disordered" evidence="8">
    <location>
        <begin position="408"/>
        <end position="430"/>
    </location>
</feature>
<feature type="compositionally biased region" description="Low complexity" evidence="8">
    <location>
        <begin position="562"/>
        <end position="576"/>
    </location>
</feature>
<feature type="compositionally biased region" description="Low complexity" evidence="8">
    <location>
        <begin position="264"/>
        <end position="286"/>
    </location>
</feature>
<evidence type="ECO:0000256" key="2">
    <source>
        <dbReference type="ARBA" id="ARBA00022525"/>
    </source>
</evidence>
<dbReference type="OrthoDB" id="93664at2759"/>
<reference evidence="10 11" key="1">
    <citation type="journal article" date="2020" name="Cell">
        <title>Large-Scale Comparative Analyses of Tick Genomes Elucidate Their Genetic Diversity and Vector Capacities.</title>
        <authorList>
            <consortium name="Tick Genome and Microbiome Consortium (TIGMIC)"/>
            <person name="Jia N."/>
            <person name="Wang J."/>
            <person name="Shi W."/>
            <person name="Du L."/>
            <person name="Sun Y."/>
            <person name="Zhan W."/>
            <person name="Jiang J.F."/>
            <person name="Wang Q."/>
            <person name="Zhang B."/>
            <person name="Ji P."/>
            <person name="Bell-Sakyi L."/>
            <person name="Cui X.M."/>
            <person name="Yuan T.T."/>
            <person name="Jiang B.G."/>
            <person name="Yang W.F."/>
            <person name="Lam T.T."/>
            <person name="Chang Q.C."/>
            <person name="Ding S.J."/>
            <person name="Wang X.J."/>
            <person name="Zhu J.G."/>
            <person name="Ruan X.D."/>
            <person name="Zhao L."/>
            <person name="Wei J.T."/>
            <person name="Ye R.Z."/>
            <person name="Que T.C."/>
            <person name="Du C.H."/>
            <person name="Zhou Y.H."/>
            <person name="Cheng J.X."/>
            <person name="Dai P.F."/>
            <person name="Guo W.B."/>
            <person name="Han X.H."/>
            <person name="Huang E.J."/>
            <person name="Li L.F."/>
            <person name="Wei W."/>
            <person name="Gao Y.C."/>
            <person name="Liu J.Z."/>
            <person name="Shao H.Z."/>
            <person name="Wang X."/>
            <person name="Wang C.C."/>
            <person name="Yang T.C."/>
            <person name="Huo Q.B."/>
            <person name="Li W."/>
            <person name="Chen H.Y."/>
            <person name="Chen S.E."/>
            <person name="Zhou L.G."/>
            <person name="Ni X.B."/>
            <person name="Tian J.H."/>
            <person name="Sheng Y."/>
            <person name="Liu T."/>
            <person name="Pan Y.S."/>
            <person name="Xia L.Y."/>
            <person name="Li J."/>
            <person name="Zhao F."/>
            <person name="Cao W.C."/>
        </authorList>
    </citation>
    <scope>NUCLEOTIDE SEQUENCE [LARGE SCALE GENOMIC DNA]</scope>
    <source>
        <strain evidence="10">HaeL-2018</strain>
    </source>
</reference>
<evidence type="ECO:0000313" key="10">
    <source>
        <dbReference type="EMBL" id="KAH9368867.1"/>
    </source>
</evidence>